<evidence type="ECO:0000313" key="6">
    <source>
        <dbReference type="Proteomes" id="UP001139516"/>
    </source>
</evidence>
<name>A0A9X1YFY7_9PROT</name>
<keyword evidence="3" id="KW-0804">Transcription</keyword>
<reference evidence="5" key="1">
    <citation type="submission" date="2022-04" db="EMBL/GenBank/DDBJ databases">
        <title>Roseomonas acroporae sp. nov., isolated from coral Acropora digitifera.</title>
        <authorList>
            <person name="Sun H."/>
        </authorList>
    </citation>
    <scope>NUCLEOTIDE SEQUENCE</scope>
    <source>
        <strain evidence="5">NAR14</strain>
    </source>
</reference>
<dbReference type="SUPFAM" id="SSF48008">
    <property type="entry name" value="GntR ligand-binding domain-like"/>
    <property type="match status" value="1"/>
</dbReference>
<dbReference type="Proteomes" id="UP001139516">
    <property type="component" value="Unassembled WGS sequence"/>
</dbReference>
<dbReference type="Gene3D" id="1.20.120.530">
    <property type="entry name" value="GntR ligand-binding domain-like"/>
    <property type="match status" value="1"/>
</dbReference>
<dbReference type="SMART" id="SM00345">
    <property type="entry name" value="HTH_GNTR"/>
    <property type="match status" value="1"/>
</dbReference>
<dbReference type="PANTHER" id="PTHR43537">
    <property type="entry name" value="TRANSCRIPTIONAL REGULATOR, GNTR FAMILY"/>
    <property type="match status" value="1"/>
</dbReference>
<dbReference type="InterPro" id="IPR036390">
    <property type="entry name" value="WH_DNA-bd_sf"/>
</dbReference>
<dbReference type="Gene3D" id="1.10.10.10">
    <property type="entry name" value="Winged helix-like DNA-binding domain superfamily/Winged helix DNA-binding domain"/>
    <property type="match status" value="1"/>
</dbReference>
<keyword evidence="6" id="KW-1185">Reference proteome</keyword>
<dbReference type="PRINTS" id="PR00035">
    <property type="entry name" value="HTHGNTR"/>
</dbReference>
<accession>A0A9X1YFY7</accession>
<dbReference type="CDD" id="cd07377">
    <property type="entry name" value="WHTH_GntR"/>
    <property type="match status" value="1"/>
</dbReference>
<dbReference type="EMBL" id="JALPRX010000059">
    <property type="protein sequence ID" value="MCK8785506.1"/>
    <property type="molecule type" value="Genomic_DNA"/>
</dbReference>
<evidence type="ECO:0000256" key="1">
    <source>
        <dbReference type="ARBA" id="ARBA00023015"/>
    </source>
</evidence>
<keyword evidence="1" id="KW-0805">Transcription regulation</keyword>
<evidence type="ECO:0000259" key="4">
    <source>
        <dbReference type="PROSITE" id="PS50949"/>
    </source>
</evidence>
<dbReference type="PANTHER" id="PTHR43537:SF49">
    <property type="entry name" value="TRANSCRIPTIONAL REGULATORY PROTEIN"/>
    <property type="match status" value="1"/>
</dbReference>
<dbReference type="SMART" id="SM00895">
    <property type="entry name" value="FCD"/>
    <property type="match status" value="1"/>
</dbReference>
<dbReference type="Pfam" id="PF07729">
    <property type="entry name" value="FCD"/>
    <property type="match status" value="1"/>
</dbReference>
<feature type="domain" description="HTH gntR-type" evidence="4">
    <location>
        <begin position="5"/>
        <end position="72"/>
    </location>
</feature>
<dbReference type="SUPFAM" id="SSF46785">
    <property type="entry name" value="Winged helix' DNA-binding domain"/>
    <property type="match status" value="1"/>
</dbReference>
<dbReference type="Pfam" id="PF00392">
    <property type="entry name" value="GntR"/>
    <property type="match status" value="1"/>
</dbReference>
<dbReference type="InterPro" id="IPR000524">
    <property type="entry name" value="Tscrpt_reg_HTH_GntR"/>
</dbReference>
<evidence type="ECO:0000256" key="3">
    <source>
        <dbReference type="ARBA" id="ARBA00023163"/>
    </source>
</evidence>
<keyword evidence="2" id="KW-0238">DNA-binding</keyword>
<evidence type="ECO:0000313" key="5">
    <source>
        <dbReference type="EMBL" id="MCK8785506.1"/>
    </source>
</evidence>
<sequence>MKRSKSTGAGAYELLLAAIDEGTLPAGTRLREEDLAERFRISRTPIREALRRLETIGLVTHEPHHGAVVATLDHGRTVELYHMREVLEGTAAQLAAIHATPAEVEILHEMVERDRALVEDPPALAASNRRFHRQLHLAARNRYLDVMLENLRLSLALLRGTTLARPMRGLASVEEHAAIVAAIDARDPAGAETAARRHIHNAFKARIQLDGAAGGRDGEGA</sequence>
<organism evidence="5 6">
    <name type="scientific">Roseomonas acroporae</name>
    <dbReference type="NCBI Taxonomy" id="2937791"/>
    <lineage>
        <taxon>Bacteria</taxon>
        <taxon>Pseudomonadati</taxon>
        <taxon>Pseudomonadota</taxon>
        <taxon>Alphaproteobacteria</taxon>
        <taxon>Acetobacterales</taxon>
        <taxon>Roseomonadaceae</taxon>
        <taxon>Roseomonas</taxon>
    </lineage>
</organism>
<dbReference type="GO" id="GO:0003700">
    <property type="term" value="F:DNA-binding transcription factor activity"/>
    <property type="evidence" value="ECO:0007669"/>
    <property type="project" value="InterPro"/>
</dbReference>
<proteinExistence type="predicted"/>
<dbReference type="PROSITE" id="PS50949">
    <property type="entry name" value="HTH_GNTR"/>
    <property type="match status" value="1"/>
</dbReference>
<gene>
    <name evidence="5" type="ORF">M0638_14040</name>
</gene>
<comment type="caution">
    <text evidence="5">The sequence shown here is derived from an EMBL/GenBank/DDBJ whole genome shotgun (WGS) entry which is preliminary data.</text>
</comment>
<dbReference type="InterPro" id="IPR008920">
    <property type="entry name" value="TF_FadR/GntR_C"/>
</dbReference>
<dbReference type="AlphaFoldDB" id="A0A9X1YFY7"/>
<protein>
    <submittedName>
        <fullName evidence="5">GntR family transcriptional regulator</fullName>
    </submittedName>
</protein>
<dbReference type="InterPro" id="IPR036388">
    <property type="entry name" value="WH-like_DNA-bd_sf"/>
</dbReference>
<evidence type="ECO:0000256" key="2">
    <source>
        <dbReference type="ARBA" id="ARBA00023125"/>
    </source>
</evidence>
<dbReference type="InterPro" id="IPR011711">
    <property type="entry name" value="GntR_C"/>
</dbReference>
<dbReference type="GO" id="GO:0003677">
    <property type="term" value="F:DNA binding"/>
    <property type="evidence" value="ECO:0007669"/>
    <property type="project" value="UniProtKB-KW"/>
</dbReference>
<dbReference type="RefSeq" id="WP_248667630.1">
    <property type="nucleotide sequence ID" value="NZ_JALPRX010000059.1"/>
</dbReference>